<protein>
    <submittedName>
        <fullName evidence="1">Uncharacterized protein</fullName>
    </submittedName>
</protein>
<evidence type="ECO:0000313" key="1">
    <source>
        <dbReference type="EMBL" id="QHT28707.1"/>
    </source>
</evidence>
<dbReference type="EMBL" id="MN738864">
    <property type="protein sequence ID" value="QHT28707.1"/>
    <property type="molecule type" value="Genomic_DNA"/>
</dbReference>
<name>A0A6C0EI13_9ZZZZ</name>
<reference evidence="1" key="1">
    <citation type="journal article" date="2020" name="Nature">
        <title>Giant virus diversity and host interactions through global metagenomics.</title>
        <authorList>
            <person name="Schulz F."/>
            <person name="Roux S."/>
            <person name="Paez-Espino D."/>
            <person name="Jungbluth S."/>
            <person name="Walsh D.A."/>
            <person name="Denef V.J."/>
            <person name="McMahon K.D."/>
            <person name="Konstantinidis K.T."/>
            <person name="Eloe-Fadrosh E.A."/>
            <person name="Kyrpides N.C."/>
            <person name="Woyke T."/>
        </authorList>
    </citation>
    <scope>NUCLEOTIDE SEQUENCE</scope>
    <source>
        <strain evidence="1">GVMAG-M-3300001351-8</strain>
    </source>
</reference>
<accession>A0A6C0EI13</accession>
<organism evidence="1">
    <name type="scientific">viral metagenome</name>
    <dbReference type="NCBI Taxonomy" id="1070528"/>
    <lineage>
        <taxon>unclassified sequences</taxon>
        <taxon>metagenomes</taxon>
        <taxon>organismal metagenomes</taxon>
    </lineage>
</organism>
<sequence length="103" mass="11263">MKNDLGVNSYYLGATAGKSKSEKVGSVEIITEHGNGTFEDTDLDNGTIYGFKVGKHLPELIGIGSCVRLEIEYQQIGDYKHSAGFLGVENGAAQVEGERRYRY</sequence>
<dbReference type="AlphaFoldDB" id="A0A6C0EI13"/>
<proteinExistence type="predicted"/>